<sequence>MFYTACFLQAKTNYKEIILKRKLILLFSLLTALAVLFGTGGCKPKKAGDRNPGGKINVTTTNFPPYDFVRNIAGDKVNLNMLLPPGSESHSFEPSPRDIITIQNSDIFIYVGGESDEWVDRILDSMDTDNMLVLALLETVDAVEEEIVEGMEEEEEEDGHDHEGEEGPEYDEHVWTSPRNAILIVEAITELLCEADENNANFYRQNAASYIAKLAELDASFTNLVAGAKRKIFVFADRFPFRYFADAYGLEYYAAFPGCSTETEPSAATVAFLIKKIRDEKIPVVFHIELSNERMADTISSETGAKKLMLHACHNLTKRDFDAGLGYLDFMRGNVENLRQALY</sequence>
<dbReference type="GO" id="GO:0030001">
    <property type="term" value="P:metal ion transport"/>
    <property type="evidence" value="ECO:0007669"/>
    <property type="project" value="InterPro"/>
</dbReference>
<reference evidence="6" key="1">
    <citation type="submission" date="2012-03" db="EMBL/GenBank/DDBJ databases">
        <title>Functional metagenomics reveals considerable lignocellulase gene clusters in the gut microbiome of a wood-feeding higher termite.</title>
        <authorList>
            <person name="Liu N."/>
        </authorList>
    </citation>
    <scope>NUCLEOTIDE SEQUENCE</scope>
</reference>
<evidence type="ECO:0000256" key="3">
    <source>
        <dbReference type="ARBA" id="ARBA00022729"/>
    </source>
</evidence>
<keyword evidence="3" id="KW-0732">Signal</keyword>
<dbReference type="GO" id="GO:0007155">
    <property type="term" value="P:cell adhesion"/>
    <property type="evidence" value="ECO:0007669"/>
    <property type="project" value="InterPro"/>
</dbReference>
<feature type="compositionally biased region" description="Basic and acidic residues" evidence="5">
    <location>
        <begin position="159"/>
        <end position="172"/>
    </location>
</feature>
<evidence type="ECO:0000256" key="2">
    <source>
        <dbReference type="ARBA" id="ARBA00022448"/>
    </source>
</evidence>
<accession>A0A806K1G6</accession>
<dbReference type="SUPFAM" id="SSF53807">
    <property type="entry name" value="Helical backbone' metal receptor"/>
    <property type="match status" value="1"/>
</dbReference>
<dbReference type="PANTHER" id="PTHR42953">
    <property type="entry name" value="HIGH-AFFINITY ZINC UPTAKE SYSTEM PROTEIN ZNUA-RELATED"/>
    <property type="match status" value="1"/>
</dbReference>
<proteinExistence type="inferred from homology"/>
<comment type="similarity">
    <text evidence="1 4">Belongs to the bacterial solute-binding protein 9 family.</text>
</comment>
<protein>
    <submittedName>
        <fullName evidence="6">Periplasmic solute binding protein</fullName>
    </submittedName>
</protein>
<keyword evidence="2 4" id="KW-0813">Transport</keyword>
<organism evidence="6">
    <name type="scientific">uncultured bacterium contig00068</name>
    <dbReference type="NCBI Taxonomy" id="1181549"/>
    <lineage>
        <taxon>Bacteria</taxon>
        <taxon>environmental samples</taxon>
    </lineage>
</organism>
<dbReference type="PRINTS" id="PR00691">
    <property type="entry name" value="ADHESINB"/>
</dbReference>
<dbReference type="PANTHER" id="PTHR42953:SF3">
    <property type="entry name" value="HIGH-AFFINITY ZINC UPTAKE SYSTEM PROTEIN ZNUA"/>
    <property type="match status" value="1"/>
</dbReference>
<feature type="region of interest" description="Disordered" evidence="5">
    <location>
        <begin position="150"/>
        <end position="172"/>
    </location>
</feature>
<dbReference type="EMBL" id="JQ844246">
    <property type="protein sequence ID" value="AGS53722.1"/>
    <property type="molecule type" value="Genomic_DNA"/>
</dbReference>
<name>A0A806K1G6_9BACT</name>
<dbReference type="InterPro" id="IPR006129">
    <property type="entry name" value="AdhesinB"/>
</dbReference>
<evidence type="ECO:0000313" key="6">
    <source>
        <dbReference type="EMBL" id="AGS53722.1"/>
    </source>
</evidence>
<dbReference type="GO" id="GO:0046872">
    <property type="term" value="F:metal ion binding"/>
    <property type="evidence" value="ECO:0007669"/>
    <property type="project" value="InterPro"/>
</dbReference>
<dbReference type="AlphaFoldDB" id="A0A806K1G6"/>
<evidence type="ECO:0000256" key="4">
    <source>
        <dbReference type="RuleBase" id="RU003512"/>
    </source>
</evidence>
<evidence type="ECO:0000256" key="5">
    <source>
        <dbReference type="SAM" id="MobiDB-lite"/>
    </source>
</evidence>
<evidence type="ECO:0000256" key="1">
    <source>
        <dbReference type="ARBA" id="ARBA00011028"/>
    </source>
</evidence>
<dbReference type="InterPro" id="IPR006128">
    <property type="entry name" value="Lipoprotein_PsaA-like"/>
</dbReference>
<dbReference type="PRINTS" id="PR00690">
    <property type="entry name" value="ADHESNFAMILY"/>
</dbReference>
<dbReference type="InterPro" id="IPR050492">
    <property type="entry name" value="Bact_metal-bind_prot9"/>
</dbReference>
<dbReference type="Gene3D" id="3.40.50.1980">
    <property type="entry name" value="Nitrogenase molybdenum iron protein domain"/>
    <property type="match status" value="2"/>
</dbReference>
<dbReference type="InterPro" id="IPR006127">
    <property type="entry name" value="ZnuA-like"/>
</dbReference>
<dbReference type="Pfam" id="PF01297">
    <property type="entry name" value="ZnuA"/>
    <property type="match status" value="1"/>
</dbReference>